<name>A0A6B0U5Y8_IXORI</name>
<reference evidence="1" key="1">
    <citation type="submission" date="2019-12" db="EMBL/GenBank/DDBJ databases">
        <title>An insight into the sialome of adult female Ixodes ricinus ticks feeding for 6 days.</title>
        <authorList>
            <person name="Perner J."/>
            <person name="Ribeiro J.M.C."/>
        </authorList>
    </citation>
    <scope>NUCLEOTIDE SEQUENCE</scope>
    <source>
        <strain evidence="1">Semi-engorged</strain>
        <tissue evidence="1">Salivary glands</tissue>
    </source>
</reference>
<organism evidence="1">
    <name type="scientific">Ixodes ricinus</name>
    <name type="common">Common tick</name>
    <name type="synonym">Acarus ricinus</name>
    <dbReference type="NCBI Taxonomy" id="34613"/>
    <lineage>
        <taxon>Eukaryota</taxon>
        <taxon>Metazoa</taxon>
        <taxon>Ecdysozoa</taxon>
        <taxon>Arthropoda</taxon>
        <taxon>Chelicerata</taxon>
        <taxon>Arachnida</taxon>
        <taxon>Acari</taxon>
        <taxon>Parasitiformes</taxon>
        <taxon>Ixodida</taxon>
        <taxon>Ixodoidea</taxon>
        <taxon>Ixodidae</taxon>
        <taxon>Ixodinae</taxon>
        <taxon>Ixodes</taxon>
    </lineage>
</organism>
<dbReference type="AlphaFoldDB" id="A0A6B0U5Y8"/>
<dbReference type="EMBL" id="GIFC01001892">
    <property type="protein sequence ID" value="MXU83975.1"/>
    <property type="molecule type" value="Transcribed_RNA"/>
</dbReference>
<evidence type="ECO:0000313" key="1">
    <source>
        <dbReference type="EMBL" id="MXU83975.1"/>
    </source>
</evidence>
<protein>
    <submittedName>
        <fullName evidence="1">Putative secreted protein</fullName>
    </submittedName>
</protein>
<proteinExistence type="predicted"/>
<sequence>MTQCAGLTTCSHLFTAIARAAIPRFPHTRCNSFLSAAQRRSRGQLYLTPPVMEMNVDHLARGPPGPMIWIPRLPTNLN</sequence>
<accession>A0A6B0U5Y8</accession>